<dbReference type="Pfam" id="PF06105">
    <property type="entry name" value="Aph-1"/>
    <property type="match status" value="1"/>
</dbReference>
<comment type="subcellular location">
    <subcellularLocation>
        <location evidence="1">Membrane</location>
        <topology evidence="1">Multi-pass membrane protein</topology>
    </subcellularLocation>
</comment>
<proteinExistence type="inferred from homology"/>
<keyword evidence="3 7" id="KW-0812">Transmembrane</keyword>
<comment type="similarity">
    <text evidence="2">Belongs to the APH-1 family.</text>
</comment>
<protein>
    <submittedName>
        <fullName evidence="8">Gamma-secretase subunit aph-1-like</fullName>
    </submittedName>
</protein>
<dbReference type="EMBL" id="BLXT01005873">
    <property type="protein sequence ID" value="GFO26977.1"/>
    <property type="molecule type" value="Genomic_DNA"/>
</dbReference>
<evidence type="ECO:0000313" key="8">
    <source>
        <dbReference type="EMBL" id="GFO26977.1"/>
    </source>
</evidence>
<feature type="transmembrane region" description="Helical" evidence="7">
    <location>
        <begin position="153"/>
        <end position="176"/>
    </location>
</feature>
<feature type="transmembrane region" description="Helical" evidence="7">
    <location>
        <begin position="62"/>
        <end position="81"/>
    </location>
</feature>
<dbReference type="GO" id="GO:0016020">
    <property type="term" value="C:membrane"/>
    <property type="evidence" value="ECO:0007669"/>
    <property type="project" value="UniProtKB-SubCell"/>
</dbReference>
<keyword evidence="4" id="KW-0914">Notch signaling pathway</keyword>
<evidence type="ECO:0000256" key="2">
    <source>
        <dbReference type="ARBA" id="ARBA00005577"/>
    </source>
</evidence>
<feature type="transmembrane region" description="Helical" evidence="7">
    <location>
        <begin position="220"/>
        <end position="245"/>
    </location>
</feature>
<dbReference type="GO" id="GO:0007219">
    <property type="term" value="P:Notch signaling pathway"/>
    <property type="evidence" value="ECO:0007669"/>
    <property type="project" value="UniProtKB-KW"/>
</dbReference>
<feature type="transmembrane region" description="Helical" evidence="7">
    <location>
        <begin position="32"/>
        <end position="56"/>
    </location>
</feature>
<name>A0AAV4C6H1_9GAST</name>
<reference evidence="8 9" key="1">
    <citation type="journal article" date="2021" name="Elife">
        <title>Chloroplast acquisition without the gene transfer in kleptoplastic sea slugs, Plakobranchus ocellatus.</title>
        <authorList>
            <person name="Maeda T."/>
            <person name="Takahashi S."/>
            <person name="Yoshida T."/>
            <person name="Shimamura S."/>
            <person name="Takaki Y."/>
            <person name="Nagai Y."/>
            <person name="Toyoda A."/>
            <person name="Suzuki Y."/>
            <person name="Arimoto A."/>
            <person name="Ishii H."/>
            <person name="Satoh N."/>
            <person name="Nishiyama T."/>
            <person name="Hasebe M."/>
            <person name="Maruyama T."/>
            <person name="Minagawa J."/>
            <person name="Obokata J."/>
            <person name="Shigenobu S."/>
        </authorList>
    </citation>
    <scope>NUCLEOTIDE SEQUENCE [LARGE SCALE GENOMIC DNA]</scope>
</reference>
<dbReference type="InterPro" id="IPR009294">
    <property type="entry name" value="Aph-1"/>
</dbReference>
<keyword evidence="6 7" id="KW-0472">Membrane</keyword>
<feature type="transmembrane region" description="Helical" evidence="7">
    <location>
        <begin position="188"/>
        <end position="208"/>
    </location>
</feature>
<comment type="caution">
    <text evidence="8">The sequence shown here is derived from an EMBL/GenBank/DDBJ whole genome shotgun (WGS) entry which is preliminary data.</text>
</comment>
<evidence type="ECO:0000256" key="1">
    <source>
        <dbReference type="ARBA" id="ARBA00004141"/>
    </source>
</evidence>
<dbReference type="Proteomes" id="UP000735302">
    <property type="component" value="Unassembled WGS sequence"/>
</dbReference>
<accession>A0AAV4C6H1</accession>
<feature type="transmembrane region" description="Helical" evidence="7">
    <location>
        <begin position="6"/>
        <end position="25"/>
    </location>
</feature>
<feature type="transmembrane region" description="Helical" evidence="7">
    <location>
        <begin position="114"/>
        <end position="133"/>
    </location>
</feature>
<gene>
    <name evidence="8" type="ORF">PoB_005348200</name>
</gene>
<organism evidence="8 9">
    <name type="scientific">Plakobranchus ocellatus</name>
    <dbReference type="NCBI Taxonomy" id="259542"/>
    <lineage>
        <taxon>Eukaryota</taxon>
        <taxon>Metazoa</taxon>
        <taxon>Spiralia</taxon>
        <taxon>Lophotrochozoa</taxon>
        <taxon>Mollusca</taxon>
        <taxon>Gastropoda</taxon>
        <taxon>Heterobranchia</taxon>
        <taxon>Euthyneura</taxon>
        <taxon>Panpulmonata</taxon>
        <taxon>Sacoglossa</taxon>
        <taxon>Placobranchoidea</taxon>
        <taxon>Plakobranchidae</taxon>
        <taxon>Plakobranchus</taxon>
    </lineage>
</organism>
<evidence type="ECO:0000313" key="9">
    <source>
        <dbReference type="Proteomes" id="UP000735302"/>
    </source>
</evidence>
<evidence type="ECO:0000256" key="5">
    <source>
        <dbReference type="ARBA" id="ARBA00022989"/>
    </source>
</evidence>
<dbReference type="PANTHER" id="PTHR12889">
    <property type="entry name" value="GAMMA-SECRETASE SUBUNIT APH-1"/>
    <property type="match status" value="1"/>
</dbReference>
<sequence>MTLMELFGCAFITFGPPFALFVFTIARDPMRVILFTASAFFWLCALLLSSILWYAVVPLRDYLVFGLVFSVLLQELFRLLFYKVLRKANDGLLAVSQQTTAQHVTPKDFSNRHIMAYVSGLGFGVIAGTFSIVNVLADMSGPGTIGIQGDSKYFFWTSACLSLCIILLHTSWGVIFSSAMDNKEWLRVALVVVAHMFFSCMTLLNQASSSSNSHVYLGSLIPAFLTLFLCGTLAFYTAGGSLVNLKTAFVCRKTRYEID</sequence>
<evidence type="ECO:0000256" key="6">
    <source>
        <dbReference type="ARBA" id="ARBA00023136"/>
    </source>
</evidence>
<keyword evidence="5 7" id="KW-1133">Transmembrane helix</keyword>
<evidence type="ECO:0000256" key="4">
    <source>
        <dbReference type="ARBA" id="ARBA00022976"/>
    </source>
</evidence>
<dbReference type="AlphaFoldDB" id="A0AAV4C6H1"/>
<evidence type="ECO:0000256" key="3">
    <source>
        <dbReference type="ARBA" id="ARBA00022692"/>
    </source>
</evidence>
<dbReference type="GO" id="GO:0016485">
    <property type="term" value="P:protein processing"/>
    <property type="evidence" value="ECO:0007669"/>
    <property type="project" value="InterPro"/>
</dbReference>
<keyword evidence="9" id="KW-1185">Reference proteome</keyword>
<evidence type="ECO:0000256" key="7">
    <source>
        <dbReference type="SAM" id="Phobius"/>
    </source>
</evidence>